<feature type="compositionally biased region" description="Acidic residues" evidence="1">
    <location>
        <begin position="297"/>
        <end position="306"/>
    </location>
</feature>
<feature type="region of interest" description="Disordered" evidence="1">
    <location>
        <begin position="1"/>
        <end position="96"/>
    </location>
</feature>
<feature type="compositionally biased region" description="Acidic residues" evidence="1">
    <location>
        <begin position="327"/>
        <end position="339"/>
    </location>
</feature>
<dbReference type="HOGENOM" id="CLU_759029_0_0_1"/>
<feature type="compositionally biased region" description="Acidic residues" evidence="1">
    <location>
        <begin position="118"/>
        <end position="134"/>
    </location>
</feature>
<sequence length="365" mass="39944">MLSEPNPSQRSANLVPPRKRVISSIRITAPKVTTAKANGVQPSNPSPGYHSRTPSGSQVGIATKPRATVTARAIPPKTLSPPLAAQSPPTSTLSARSSASIISSSLSARIPGSLSTATDEESENDQDESFDDERAETPQAEPDEDSIFAEEAKSNRKILDLEISNQSLLTVNTMLEATKLRQTREIKELRRKLREMRHVPSRPLYTNSETHSPTTSDLSLPNNNRSNSSHSSDEEEEPEPDPAYDRIVHLIEGLLSQAHRALDRTIDDCMPAPTNTVKVLSAVEIQQYERRALGLEPNEEEEGDKGEDEKQSEADVSLDAHEIETETKEDEDAAYLGEDDSSKQRLSSLNSGRRKLSVLAGKPPD</sequence>
<feature type="region of interest" description="Disordered" evidence="1">
    <location>
        <begin position="290"/>
        <end position="365"/>
    </location>
</feature>
<feature type="compositionally biased region" description="Polar residues" evidence="1">
    <location>
        <begin position="204"/>
        <end position="215"/>
    </location>
</feature>
<organism evidence="2 3">
    <name type="scientific">Serendipita vermifera MAFF 305830</name>
    <dbReference type="NCBI Taxonomy" id="933852"/>
    <lineage>
        <taxon>Eukaryota</taxon>
        <taxon>Fungi</taxon>
        <taxon>Dikarya</taxon>
        <taxon>Basidiomycota</taxon>
        <taxon>Agaricomycotina</taxon>
        <taxon>Agaricomycetes</taxon>
        <taxon>Sebacinales</taxon>
        <taxon>Serendipitaceae</taxon>
        <taxon>Serendipita</taxon>
    </lineage>
</organism>
<name>A0A0C2XSD6_SERVB</name>
<feature type="compositionally biased region" description="Low complexity" evidence="1">
    <location>
        <begin position="87"/>
        <end position="96"/>
    </location>
</feature>
<protein>
    <submittedName>
        <fullName evidence="2">Uncharacterized protein</fullName>
    </submittedName>
</protein>
<reference evidence="3" key="2">
    <citation type="submission" date="2015-01" db="EMBL/GenBank/DDBJ databases">
        <title>Evolutionary Origins and Diversification of the Mycorrhizal Mutualists.</title>
        <authorList>
            <consortium name="DOE Joint Genome Institute"/>
            <consortium name="Mycorrhizal Genomics Consortium"/>
            <person name="Kohler A."/>
            <person name="Kuo A."/>
            <person name="Nagy L.G."/>
            <person name="Floudas D."/>
            <person name="Copeland A."/>
            <person name="Barry K.W."/>
            <person name="Cichocki N."/>
            <person name="Veneault-Fourrey C."/>
            <person name="LaButti K."/>
            <person name="Lindquist E.A."/>
            <person name="Lipzen A."/>
            <person name="Lundell T."/>
            <person name="Morin E."/>
            <person name="Murat C."/>
            <person name="Riley R."/>
            <person name="Ohm R."/>
            <person name="Sun H."/>
            <person name="Tunlid A."/>
            <person name="Henrissat B."/>
            <person name="Grigoriev I.V."/>
            <person name="Hibbett D.S."/>
            <person name="Martin F."/>
        </authorList>
    </citation>
    <scope>NUCLEOTIDE SEQUENCE [LARGE SCALE GENOMIC DNA]</scope>
    <source>
        <strain evidence="3">MAFF 305830</strain>
    </source>
</reference>
<evidence type="ECO:0000256" key="1">
    <source>
        <dbReference type="SAM" id="MobiDB-lite"/>
    </source>
</evidence>
<feature type="compositionally biased region" description="Basic and acidic residues" evidence="1">
    <location>
        <begin position="307"/>
        <end position="326"/>
    </location>
</feature>
<dbReference type="OrthoDB" id="2555519at2759"/>
<dbReference type="PANTHER" id="PTHR38701:SF1">
    <property type="entry name" value="UP-REGULATED DURING SEPTATION PROTEIN 1 DOMAIN-CONTAINING PROTEIN"/>
    <property type="match status" value="1"/>
</dbReference>
<evidence type="ECO:0000313" key="2">
    <source>
        <dbReference type="EMBL" id="KIM31862.1"/>
    </source>
</evidence>
<feature type="region of interest" description="Disordered" evidence="1">
    <location>
        <begin position="110"/>
        <end position="149"/>
    </location>
</feature>
<dbReference type="STRING" id="933852.A0A0C2XSD6"/>
<dbReference type="PANTHER" id="PTHR38701">
    <property type="entry name" value="CHROMOSOME 8, WHOLE GENOME SHOTGUN SEQUENCE"/>
    <property type="match status" value="1"/>
</dbReference>
<feature type="compositionally biased region" description="Low complexity" evidence="1">
    <location>
        <begin position="216"/>
        <end position="230"/>
    </location>
</feature>
<dbReference type="AlphaFoldDB" id="A0A0C2XSD6"/>
<proteinExistence type="predicted"/>
<feature type="region of interest" description="Disordered" evidence="1">
    <location>
        <begin position="191"/>
        <end position="241"/>
    </location>
</feature>
<gene>
    <name evidence="2" type="ORF">M408DRAFT_6888</name>
</gene>
<keyword evidence="3" id="KW-1185">Reference proteome</keyword>
<accession>A0A0C2XSD6</accession>
<dbReference type="EMBL" id="KN824281">
    <property type="protein sequence ID" value="KIM31862.1"/>
    <property type="molecule type" value="Genomic_DNA"/>
</dbReference>
<reference evidence="2 3" key="1">
    <citation type="submission" date="2014-04" db="EMBL/GenBank/DDBJ databases">
        <authorList>
            <consortium name="DOE Joint Genome Institute"/>
            <person name="Kuo A."/>
            <person name="Zuccaro A."/>
            <person name="Kohler A."/>
            <person name="Nagy L.G."/>
            <person name="Floudas D."/>
            <person name="Copeland A."/>
            <person name="Barry K.W."/>
            <person name="Cichocki N."/>
            <person name="Veneault-Fourrey C."/>
            <person name="LaButti K."/>
            <person name="Lindquist E.A."/>
            <person name="Lipzen A."/>
            <person name="Lundell T."/>
            <person name="Morin E."/>
            <person name="Murat C."/>
            <person name="Sun H."/>
            <person name="Tunlid A."/>
            <person name="Henrissat B."/>
            <person name="Grigoriev I.V."/>
            <person name="Hibbett D.S."/>
            <person name="Martin F."/>
            <person name="Nordberg H.P."/>
            <person name="Cantor M.N."/>
            <person name="Hua S.X."/>
        </authorList>
    </citation>
    <scope>NUCLEOTIDE SEQUENCE [LARGE SCALE GENOMIC DNA]</scope>
    <source>
        <strain evidence="2 3">MAFF 305830</strain>
    </source>
</reference>
<dbReference type="Proteomes" id="UP000054097">
    <property type="component" value="Unassembled WGS sequence"/>
</dbReference>
<feature type="compositionally biased region" description="Polar residues" evidence="1">
    <location>
        <begin position="1"/>
        <end position="12"/>
    </location>
</feature>
<evidence type="ECO:0000313" key="3">
    <source>
        <dbReference type="Proteomes" id="UP000054097"/>
    </source>
</evidence>